<gene>
    <name evidence="2" type="ORF">SAMN04487775_10513</name>
</gene>
<feature type="chain" id="PRO_5010364581" description="Lipoprotein" evidence="1">
    <location>
        <begin position="23"/>
        <end position="287"/>
    </location>
</feature>
<name>A0A1I3KK63_9SPIR</name>
<protein>
    <recommendedName>
        <fullName evidence="4">Lipoprotein</fullName>
    </recommendedName>
</protein>
<evidence type="ECO:0000313" key="2">
    <source>
        <dbReference type="EMBL" id="SFI72872.1"/>
    </source>
</evidence>
<evidence type="ECO:0008006" key="4">
    <source>
        <dbReference type="Google" id="ProtNLM"/>
    </source>
</evidence>
<dbReference type="EMBL" id="FORI01000005">
    <property type="protein sequence ID" value="SFI72872.1"/>
    <property type="molecule type" value="Genomic_DNA"/>
</dbReference>
<sequence>MRFLFLSSFILISSLIVLPFTACSSNTTCPPEENLALELPTWPPEDSRSAAYPPLSRWLVKVTSAEALYYFYTTATTVAVPIKTNRPLCVSAYPITLLEDQNECSYFLPAGYLYPTAENQKITWEQGFLADTMQKLFNEGKEQCLPPVDIEYLISTFNWKKAQKSIEEKLISDTKLFYNPWLLSQSSILDEISSHNFKSSLLNLTGAAALEAEYIQTTTGLSQENSVFFSSFVPENKRFLQKKQFTVLKNSPILISDAKKVGLFVTYKSSKNISLEYIYLPIYIGDI</sequence>
<evidence type="ECO:0000256" key="1">
    <source>
        <dbReference type="SAM" id="SignalP"/>
    </source>
</evidence>
<reference evidence="3" key="1">
    <citation type="submission" date="2016-10" db="EMBL/GenBank/DDBJ databases">
        <authorList>
            <person name="Varghese N."/>
            <person name="Submissions S."/>
        </authorList>
    </citation>
    <scope>NUCLEOTIDE SEQUENCE [LARGE SCALE GENOMIC DNA]</scope>
    <source>
        <strain evidence="3">XBD1002</strain>
    </source>
</reference>
<dbReference type="Proteomes" id="UP000182737">
    <property type="component" value="Unassembled WGS sequence"/>
</dbReference>
<feature type="signal peptide" evidence="1">
    <location>
        <begin position="1"/>
        <end position="22"/>
    </location>
</feature>
<keyword evidence="3" id="KW-1185">Reference proteome</keyword>
<accession>A0A1I3KK63</accession>
<organism evidence="2 3">
    <name type="scientific">Treponema bryantii</name>
    <dbReference type="NCBI Taxonomy" id="163"/>
    <lineage>
        <taxon>Bacteria</taxon>
        <taxon>Pseudomonadati</taxon>
        <taxon>Spirochaetota</taxon>
        <taxon>Spirochaetia</taxon>
        <taxon>Spirochaetales</taxon>
        <taxon>Treponemataceae</taxon>
        <taxon>Treponema</taxon>
    </lineage>
</organism>
<keyword evidence="1" id="KW-0732">Signal</keyword>
<dbReference type="AlphaFoldDB" id="A0A1I3KK63"/>
<dbReference type="OrthoDB" id="358408at2"/>
<evidence type="ECO:0000313" key="3">
    <source>
        <dbReference type="Proteomes" id="UP000182737"/>
    </source>
</evidence>
<dbReference type="RefSeq" id="WP_143090516.1">
    <property type="nucleotide sequence ID" value="NZ_FORI01000005.1"/>
</dbReference>
<proteinExistence type="predicted"/>